<dbReference type="EMBL" id="JALJAT010000002">
    <property type="protein sequence ID" value="KAK4473646.1"/>
    <property type="molecule type" value="Genomic_DNA"/>
</dbReference>
<reference evidence="4" key="2">
    <citation type="journal article" date="2023" name="Infect Dis Poverty">
        <title>Chromosome-scale genome of the human blood fluke Schistosoma mekongi and its implications for public health.</title>
        <authorList>
            <person name="Zhou M."/>
            <person name="Xu L."/>
            <person name="Xu D."/>
            <person name="Chen W."/>
            <person name="Khan J."/>
            <person name="Hu Y."/>
            <person name="Huang H."/>
            <person name="Wei H."/>
            <person name="Zhang Y."/>
            <person name="Chusongsang P."/>
            <person name="Tanasarnprasert K."/>
            <person name="Hu X."/>
            <person name="Limpanont Y."/>
            <person name="Lv Z."/>
        </authorList>
    </citation>
    <scope>NUCLEOTIDE SEQUENCE</scope>
    <source>
        <strain evidence="4">LV_2022a</strain>
    </source>
</reference>
<comment type="caution">
    <text evidence="4">The sequence shown here is derived from an EMBL/GenBank/DDBJ whole genome shotgun (WGS) entry which is preliminary data.</text>
</comment>
<protein>
    <submittedName>
        <fullName evidence="4">Uncharacterized protein</fullName>
    </submittedName>
</protein>
<feature type="region of interest" description="Disordered" evidence="3">
    <location>
        <begin position="229"/>
        <end position="251"/>
    </location>
</feature>
<proteinExistence type="predicted"/>
<dbReference type="InterPro" id="IPR051149">
    <property type="entry name" value="Spindly/BICDR_Dynein_Adapter"/>
</dbReference>
<evidence type="ECO:0000313" key="5">
    <source>
        <dbReference type="Proteomes" id="UP001292079"/>
    </source>
</evidence>
<reference evidence="4" key="1">
    <citation type="submission" date="2022-04" db="EMBL/GenBank/DDBJ databases">
        <authorList>
            <person name="Xu L."/>
            <person name="Lv Z."/>
        </authorList>
    </citation>
    <scope>NUCLEOTIDE SEQUENCE</scope>
    <source>
        <strain evidence="4">LV_2022a</strain>
    </source>
</reference>
<dbReference type="Proteomes" id="UP001292079">
    <property type="component" value="Unassembled WGS sequence"/>
</dbReference>
<dbReference type="PANTHER" id="PTHR32123">
    <property type="entry name" value="BICD FAMILY-LIKE CARGO ADAPTER"/>
    <property type="match status" value="1"/>
</dbReference>
<feature type="region of interest" description="Disordered" evidence="3">
    <location>
        <begin position="409"/>
        <end position="433"/>
    </location>
</feature>
<keyword evidence="1 2" id="KW-0175">Coiled coil</keyword>
<evidence type="ECO:0000256" key="1">
    <source>
        <dbReference type="ARBA" id="ARBA00023054"/>
    </source>
</evidence>
<evidence type="ECO:0000313" key="4">
    <source>
        <dbReference type="EMBL" id="KAK4473646.1"/>
    </source>
</evidence>
<sequence>MNSTNASVLCTGAEGITLYAPYNSESHNNDGDVLEALLQKIHSLENERRILKLRLEAVESDYDAQVKELQTDIIAMRIDLKKEKKMCRQIEREKNTTIAELMQQNQSLTCRLNSSNENEAHLREEMSTLRSEFLKHKLSMQEHVQSIESLRQEIAKLREEKTHLENQLNTVIEERNNLLETLDDSYQAINLMRHEVNEHVTTINLQDAEITRLQETASILHSRLHKLSVQTDGQKSSSCEDDHAKPVNSHPHHSLMAELAEQKMTQEKNHNHLPSTLEDDDDVEFEMDDDAYMAYLSSFDQDILPDSSLLSNSNDIPSKPNRNTNEAFIDELRSEVTEIYQQMNQMCVELYALTEMKQESCSKVGTHTPDELAMVEMDFRLGSLRSVLTDLRGLLKDLKIEIPEQSTAMNSSKQTVTSSENKNDLIEPVCPSSSNNEQDIPYANYEMECQLVRSERDALAAELLNAQQELLELKSQIENAPGNSNELHKLHNNKRNNFVANWEEFEEEKYEFEMPH</sequence>
<accession>A0AAE1ZG61</accession>
<organism evidence="4 5">
    <name type="scientific">Schistosoma mekongi</name>
    <name type="common">Parasitic worm</name>
    <dbReference type="NCBI Taxonomy" id="38744"/>
    <lineage>
        <taxon>Eukaryota</taxon>
        <taxon>Metazoa</taxon>
        <taxon>Spiralia</taxon>
        <taxon>Lophotrochozoa</taxon>
        <taxon>Platyhelminthes</taxon>
        <taxon>Trematoda</taxon>
        <taxon>Digenea</taxon>
        <taxon>Strigeidida</taxon>
        <taxon>Schistosomatoidea</taxon>
        <taxon>Schistosomatidae</taxon>
        <taxon>Schistosoma</taxon>
    </lineage>
</organism>
<dbReference type="PANTHER" id="PTHR32123:SF13">
    <property type="entry name" value="BICAUDAL D-RELATED PROTEIN HOMOLOG"/>
    <property type="match status" value="1"/>
</dbReference>
<evidence type="ECO:0000256" key="3">
    <source>
        <dbReference type="SAM" id="MobiDB-lite"/>
    </source>
</evidence>
<feature type="coiled-coil region" evidence="2">
    <location>
        <begin position="34"/>
        <end position="181"/>
    </location>
</feature>
<feature type="compositionally biased region" description="Polar residues" evidence="3">
    <location>
        <begin position="409"/>
        <end position="420"/>
    </location>
</feature>
<name>A0AAE1ZG61_SCHME</name>
<feature type="coiled-coil region" evidence="2">
    <location>
        <begin position="442"/>
        <end position="480"/>
    </location>
</feature>
<dbReference type="AlphaFoldDB" id="A0AAE1ZG61"/>
<evidence type="ECO:0000256" key="2">
    <source>
        <dbReference type="SAM" id="Coils"/>
    </source>
</evidence>
<gene>
    <name evidence="4" type="ORF">MN116_002998</name>
</gene>
<keyword evidence="5" id="KW-1185">Reference proteome</keyword>